<keyword evidence="7" id="KW-1185">Reference proteome</keyword>
<dbReference type="STRING" id="94643.A0A2A9MH72"/>
<comment type="caution">
    <text evidence="6">The sequence shown here is derived from an EMBL/GenBank/DDBJ whole genome shotgun (WGS) entry which is preliminary data.</text>
</comment>
<evidence type="ECO:0000313" key="7">
    <source>
        <dbReference type="Proteomes" id="UP000224006"/>
    </source>
</evidence>
<proteinExistence type="predicted"/>
<accession>A0A2A9MH72</accession>
<gene>
    <name evidence="6" type="ORF">BESB_002190</name>
</gene>
<dbReference type="GO" id="GO:0016020">
    <property type="term" value="C:membrane"/>
    <property type="evidence" value="ECO:0007669"/>
    <property type="project" value="UniProtKB-SubCell"/>
</dbReference>
<feature type="transmembrane region" description="Helical" evidence="5">
    <location>
        <begin position="44"/>
        <end position="65"/>
    </location>
</feature>
<evidence type="ECO:0000256" key="2">
    <source>
        <dbReference type="ARBA" id="ARBA00022692"/>
    </source>
</evidence>
<name>A0A2A9MH72_BESBE</name>
<feature type="transmembrane region" description="Helical" evidence="5">
    <location>
        <begin position="85"/>
        <end position="104"/>
    </location>
</feature>
<dbReference type="OrthoDB" id="448280at2759"/>
<dbReference type="GO" id="GO:0005385">
    <property type="term" value="F:zinc ion transmembrane transporter activity"/>
    <property type="evidence" value="ECO:0007669"/>
    <property type="project" value="TreeGrafter"/>
</dbReference>
<feature type="transmembrane region" description="Helical" evidence="5">
    <location>
        <begin position="298"/>
        <end position="316"/>
    </location>
</feature>
<feature type="transmembrane region" description="Helical" evidence="5">
    <location>
        <begin position="12"/>
        <end position="32"/>
    </location>
</feature>
<keyword evidence="4 5" id="KW-0472">Membrane</keyword>
<sequence length="457" mass="47681">MGGMEASSAAWWGSKISAIFILMAVGAFGAWIPLALRRCKLDKVIAILNTFAGGAFLGLSVFHIMPEAAEDIEKANVLLDVGGGNHFNLAYVFLFLGYLAILVCERILTVDDAHGSHTAGTISEDVPGAQAERGSDATLCCLHTAGGNVELENVATQAEERTGDSCVKGRAALCRAPSRDITESPTEPHSVVVALGGAGEGRARVTNGAEELASGGGEGTGGEMSKACAVEMDRPGDKKDSAAEGNAVENRQKCRAVTAGGDEEDCLVEVAQGTTKEEEGRATCFCFTKKSEFDGASFFLMIALAIHGLFEGMIVGSEMNLISVWVITSVIAAHKWAESLMLMSQFIERGLDPRWYWTLMGVFVASSPVGILIGLGLSNEGVVASGVCNALGAGTLLYVAAETSAAVFVGSRKERVIQLLVYCLGAAMVLGLTLLDLTLESSVAGSSSLEEISAPAL</sequence>
<dbReference type="GeneID" id="40305282"/>
<evidence type="ECO:0000256" key="5">
    <source>
        <dbReference type="SAM" id="Phobius"/>
    </source>
</evidence>
<keyword evidence="2 5" id="KW-0812">Transmembrane</keyword>
<reference evidence="6 7" key="1">
    <citation type="submission" date="2017-09" db="EMBL/GenBank/DDBJ databases">
        <title>Genome sequencing of Besnoitia besnoiti strain Bb-Ger1.</title>
        <authorList>
            <person name="Schares G."/>
            <person name="Venepally P."/>
            <person name="Lorenzi H.A."/>
        </authorList>
    </citation>
    <scope>NUCLEOTIDE SEQUENCE [LARGE SCALE GENOMIC DNA]</scope>
    <source>
        <strain evidence="6 7">Bb-Ger1</strain>
    </source>
</reference>
<dbReference type="RefSeq" id="XP_029221887.1">
    <property type="nucleotide sequence ID" value="XM_029358974.1"/>
</dbReference>
<feature type="transmembrane region" description="Helical" evidence="5">
    <location>
        <begin position="383"/>
        <end position="409"/>
    </location>
</feature>
<feature type="transmembrane region" description="Helical" evidence="5">
    <location>
        <begin position="355"/>
        <end position="377"/>
    </location>
</feature>
<dbReference type="KEGG" id="bbes:BESB_002190"/>
<dbReference type="Proteomes" id="UP000224006">
    <property type="component" value="Chromosome I"/>
</dbReference>
<dbReference type="EMBL" id="NWUJ01000001">
    <property type="protein sequence ID" value="PFH37878.1"/>
    <property type="molecule type" value="Genomic_DNA"/>
</dbReference>
<evidence type="ECO:0000256" key="3">
    <source>
        <dbReference type="ARBA" id="ARBA00022989"/>
    </source>
</evidence>
<comment type="subcellular location">
    <subcellularLocation>
        <location evidence="1">Membrane</location>
        <topology evidence="1">Multi-pass membrane protein</topology>
    </subcellularLocation>
</comment>
<keyword evidence="3 5" id="KW-1133">Transmembrane helix</keyword>
<evidence type="ECO:0000256" key="1">
    <source>
        <dbReference type="ARBA" id="ARBA00004141"/>
    </source>
</evidence>
<dbReference type="PANTHER" id="PTHR11040:SF140">
    <property type="entry name" value="ZRT (ZRT), IRT- (IRT-) LIKE PROTEIN TRANSPORTER"/>
    <property type="match status" value="1"/>
</dbReference>
<dbReference type="PANTHER" id="PTHR11040">
    <property type="entry name" value="ZINC/IRON TRANSPORTER"/>
    <property type="match status" value="1"/>
</dbReference>
<dbReference type="VEuPathDB" id="ToxoDB:BESB_002190"/>
<dbReference type="InterPro" id="IPR003689">
    <property type="entry name" value="ZIP"/>
</dbReference>
<dbReference type="Pfam" id="PF02535">
    <property type="entry name" value="Zip"/>
    <property type="match status" value="1"/>
</dbReference>
<dbReference type="AlphaFoldDB" id="A0A2A9MH72"/>
<organism evidence="6 7">
    <name type="scientific">Besnoitia besnoiti</name>
    <name type="common">Apicomplexan protozoan</name>
    <dbReference type="NCBI Taxonomy" id="94643"/>
    <lineage>
        <taxon>Eukaryota</taxon>
        <taxon>Sar</taxon>
        <taxon>Alveolata</taxon>
        <taxon>Apicomplexa</taxon>
        <taxon>Conoidasida</taxon>
        <taxon>Coccidia</taxon>
        <taxon>Eucoccidiorida</taxon>
        <taxon>Eimeriorina</taxon>
        <taxon>Sarcocystidae</taxon>
        <taxon>Besnoitia</taxon>
    </lineage>
</organism>
<feature type="transmembrane region" description="Helical" evidence="5">
    <location>
        <begin position="322"/>
        <end position="343"/>
    </location>
</feature>
<feature type="transmembrane region" description="Helical" evidence="5">
    <location>
        <begin position="416"/>
        <end position="435"/>
    </location>
</feature>
<evidence type="ECO:0000313" key="6">
    <source>
        <dbReference type="EMBL" id="PFH37878.1"/>
    </source>
</evidence>
<evidence type="ECO:0000256" key="4">
    <source>
        <dbReference type="ARBA" id="ARBA00023136"/>
    </source>
</evidence>
<protein>
    <submittedName>
        <fullName evidence="6">Metal cation transporter, ZIP family protein</fullName>
    </submittedName>
</protein>